<evidence type="ECO:0000313" key="2">
    <source>
        <dbReference type="Proteomes" id="UP001345013"/>
    </source>
</evidence>
<protein>
    <submittedName>
        <fullName evidence="1">Uncharacterized protein</fullName>
    </submittedName>
</protein>
<sequence length="408" mass="45622">MPLYMHTSCNLPPFAGKQGPATQTVTNTQQTTAQASNVTSGQIDGDGEVYTYSTDGIGRMQNISLWVRLCALVMLLDFTWISDEFSSTAQVIKDQTFPPQVTDRYIKGALLIAVERNRINQCEGVYLNMFYTLRPGSRSGNAIIPPMASNIGIGGVLSGMLRIWLSMPFYLLHGLWSSAFVKCGIVLLQYDTQDHPYGWAACTEQTTNVITVFPNSFTQTLGDTLPDLTMQVGAQSIIALYSVMGVLLHELPHSRSILGALDQKVYWPELQPAGPRYYADSADRLGQGKYRDFLDYFVAYSTRLCRFLRDQDSIFGTNRAVMNAQNWALFSSRLFSQLGYPELDFTGDFIATRLELLHHNSMFDLLRSSTAGYRSIRDLLGYDITRDNFRNTFGIDAIPHKQSSSSST</sequence>
<dbReference type="EMBL" id="JAVRRG010000018">
    <property type="protein sequence ID" value="KAK5097394.1"/>
    <property type="molecule type" value="Genomic_DNA"/>
</dbReference>
<name>A0ABR0KIH2_9EURO</name>
<reference evidence="1 2" key="1">
    <citation type="submission" date="2023-08" db="EMBL/GenBank/DDBJ databases">
        <title>Black Yeasts Isolated from many extreme environments.</title>
        <authorList>
            <person name="Coleine C."/>
            <person name="Stajich J.E."/>
            <person name="Selbmann L."/>
        </authorList>
    </citation>
    <scope>NUCLEOTIDE SEQUENCE [LARGE SCALE GENOMIC DNA]</scope>
    <source>
        <strain evidence="1 2">CCFEE 5885</strain>
    </source>
</reference>
<dbReference type="Proteomes" id="UP001345013">
    <property type="component" value="Unassembled WGS sequence"/>
</dbReference>
<accession>A0ABR0KIH2</accession>
<comment type="caution">
    <text evidence="1">The sequence shown here is derived from an EMBL/GenBank/DDBJ whole genome shotgun (WGS) entry which is preliminary data.</text>
</comment>
<proteinExistence type="predicted"/>
<dbReference type="Gene3D" id="3.40.390.10">
    <property type="entry name" value="Collagenase (Catalytic Domain)"/>
    <property type="match status" value="1"/>
</dbReference>
<gene>
    <name evidence="1" type="ORF">LTR24_002264</name>
</gene>
<dbReference type="InterPro" id="IPR024079">
    <property type="entry name" value="MetalloPept_cat_dom_sf"/>
</dbReference>
<keyword evidence="2" id="KW-1185">Reference proteome</keyword>
<evidence type="ECO:0000313" key="1">
    <source>
        <dbReference type="EMBL" id="KAK5097394.1"/>
    </source>
</evidence>
<organism evidence="1 2">
    <name type="scientific">Lithohypha guttulata</name>
    <dbReference type="NCBI Taxonomy" id="1690604"/>
    <lineage>
        <taxon>Eukaryota</taxon>
        <taxon>Fungi</taxon>
        <taxon>Dikarya</taxon>
        <taxon>Ascomycota</taxon>
        <taxon>Pezizomycotina</taxon>
        <taxon>Eurotiomycetes</taxon>
        <taxon>Chaetothyriomycetidae</taxon>
        <taxon>Chaetothyriales</taxon>
        <taxon>Trichomeriaceae</taxon>
        <taxon>Lithohypha</taxon>
    </lineage>
</organism>